<evidence type="ECO:0007829" key="7">
    <source>
        <dbReference type="PubMed" id="17242355"/>
    </source>
</evidence>
<reference evidence="9" key="4">
    <citation type="journal article" date="2010" name="Cell">
        <title>A tissue-specific atlas of mouse protein phosphorylation and expression.</title>
        <authorList>
            <person name="Huttlin E.L."/>
            <person name="Jedrychowski M.P."/>
            <person name="Elias J.E."/>
            <person name="Goswami T."/>
            <person name="Rad R."/>
            <person name="Beausoleil S.A."/>
            <person name="Villen J."/>
            <person name="Haas W."/>
            <person name="Sowa M.E."/>
            <person name="Gygi S.P."/>
        </authorList>
    </citation>
    <scope>IDENTIFICATION BY MASS SPECTROMETRY [LARGE SCALE ANALYSIS]</scope>
</reference>
<dbReference type="AlphaFoldDB" id="D6RII9"/>
<reference evidence="2" key="7">
    <citation type="submission" date="2025-09" db="UniProtKB">
        <authorList>
            <consortium name="Ensembl"/>
        </authorList>
    </citation>
    <scope>IDENTIFICATION</scope>
    <source>
        <strain evidence="2">C57BL/6J</strain>
    </source>
</reference>
<evidence type="ECO:0007829" key="6">
    <source>
        <dbReference type="ProteomicsDB" id="D6RII9"/>
    </source>
</evidence>
<dbReference type="Ensembl" id="ENSMUST00000148301.2">
    <property type="protein sequence ID" value="ENSMUSP00000120620.2"/>
    <property type="gene ID" value="ENSMUSG00000036986.17"/>
</dbReference>
<reference evidence="8" key="2">
    <citation type="journal article" date="2008" name="J. Proteome Res.">
        <title>Specific phosphopeptide enrichment with immobilized titanium ion affinity chromatography adsorbent for phosphoproteome analysis.</title>
        <authorList>
            <person name="Zhou H."/>
            <person name="Ye M."/>
            <person name="Dong J."/>
            <person name="Han G."/>
            <person name="Jiang X."/>
            <person name="Wu R."/>
            <person name="Zou H."/>
        </authorList>
    </citation>
    <scope>IDENTIFICATION BY MASS SPECTROMETRY [LARGE SCALE ANALYSIS]</scope>
</reference>
<evidence type="ECO:0000313" key="2">
    <source>
        <dbReference type="Ensembl" id="ENSMUSP00000120620.2"/>
    </source>
</evidence>
<evidence type="ECO:0007829" key="9">
    <source>
        <dbReference type="PubMed" id="21183079"/>
    </source>
</evidence>
<dbReference type="VEuPathDB" id="HostDB:ENSMUSG00000036986"/>
<reference evidence="2 4" key="5">
    <citation type="journal article" date="2011" name="PLoS Biol.">
        <title>Modernizing reference genome assemblies.</title>
        <authorList>
            <person name="Church D.M."/>
            <person name="Schneider V.A."/>
            <person name="Graves T."/>
            <person name="Auger K."/>
            <person name="Cunningham F."/>
            <person name="Bouk N."/>
            <person name="Chen H.C."/>
            <person name="Agarwala R."/>
            <person name="McLaren W.M."/>
            <person name="Ritchie G.R."/>
            <person name="Albracht D."/>
            <person name="Kremitzki M."/>
            <person name="Rock S."/>
            <person name="Kotkiewicz H."/>
            <person name="Kremitzki C."/>
            <person name="Wollam A."/>
            <person name="Trani L."/>
            <person name="Fulton L."/>
            <person name="Fulton R."/>
            <person name="Matthews L."/>
            <person name="Whitehead S."/>
            <person name="Chow W."/>
            <person name="Torrance J."/>
            <person name="Dunn M."/>
            <person name="Harden G."/>
            <person name="Threadgold G."/>
            <person name="Wood J."/>
            <person name="Collins J."/>
            <person name="Heath P."/>
            <person name="Griffiths G."/>
            <person name="Pelan S."/>
            <person name="Grafham D."/>
            <person name="Eichler E.E."/>
            <person name="Weinstock G."/>
            <person name="Mardis E.R."/>
            <person name="Wilson R.K."/>
            <person name="Howe K."/>
            <person name="Flicek P."/>
            <person name="Hubbard T."/>
        </authorList>
    </citation>
    <scope>NUCLEOTIDE SEQUENCE [LARGE SCALE GENOMIC DNA]</scope>
    <source>
        <strain evidence="2 4">C57BL/6J</strain>
    </source>
</reference>
<dbReference type="MGI" id="MGI:104662">
    <property type="gene designation" value="Pml"/>
</dbReference>
<reference evidence="2" key="6">
    <citation type="submission" date="2025-08" db="UniProtKB">
        <authorList>
            <consortium name="Ensembl"/>
        </authorList>
    </citation>
    <scope>IDENTIFICATION</scope>
    <source>
        <strain evidence="2">C57BL/6J</strain>
    </source>
</reference>
<reference evidence="7" key="1">
    <citation type="journal article" date="2007" name="Proc. Natl. Acad. Sci. U.S.A.">
        <title>Large-scale phosphorylation analysis of mouse liver.</title>
        <authorList>
            <person name="Villen J."/>
            <person name="Beausoleil S.A."/>
            <person name="Gerber S.A."/>
            <person name="Gygi S.P."/>
        </authorList>
    </citation>
    <scope>IDENTIFICATION BY MASS SPECTROMETRY [LARGE SCALE ANALYSIS]</scope>
</reference>
<dbReference type="ExpressionAtlas" id="D6RII9">
    <property type="expression patterns" value="baseline and differential"/>
</dbReference>
<dbReference type="jPOST" id="D6RII9"/>
<dbReference type="Bgee" id="ENSMUSG00000036986">
    <property type="expression patterns" value="Expressed in embryonic post-anal tail and 233 other cell types or tissues"/>
</dbReference>
<proteinExistence type="evidence at protein level"/>
<protein>
    <submittedName>
        <fullName evidence="2">Promyelocytic leukemia</fullName>
    </submittedName>
</protein>
<dbReference type="AGR" id="MGI:104662"/>
<evidence type="ECO:0000256" key="1">
    <source>
        <dbReference type="SAM" id="MobiDB-lite"/>
    </source>
</evidence>
<dbReference type="HOGENOM" id="CLU_3068035_0_0_1"/>
<gene>
    <name evidence="2 3" type="primary">Pml</name>
</gene>
<evidence type="ECO:0000313" key="4">
    <source>
        <dbReference type="Proteomes" id="UP000000589"/>
    </source>
</evidence>
<dbReference type="PeptideAtlas" id="D6RII9"/>
<sequence>METEPVSVQKVPAPPGSPCRQQDSALTPTPTMPPPEEPSEDYEHSQSPAEMQL</sequence>
<evidence type="ECO:0000313" key="3">
    <source>
        <dbReference type="MGI" id="MGI:104662"/>
    </source>
</evidence>
<organism evidence="2 4">
    <name type="scientific">Mus musculus</name>
    <name type="common">Mouse</name>
    <dbReference type="NCBI Taxonomy" id="10090"/>
    <lineage>
        <taxon>Eukaryota</taxon>
        <taxon>Metazoa</taxon>
        <taxon>Chordata</taxon>
        <taxon>Craniata</taxon>
        <taxon>Vertebrata</taxon>
        <taxon>Euteleostomi</taxon>
        <taxon>Mammalia</taxon>
        <taxon>Eutheria</taxon>
        <taxon>Euarchontoglires</taxon>
        <taxon>Glires</taxon>
        <taxon>Rodentia</taxon>
        <taxon>Myomorpha</taxon>
        <taxon>Muroidea</taxon>
        <taxon>Muridae</taxon>
        <taxon>Murinae</taxon>
        <taxon>Mus</taxon>
        <taxon>Mus</taxon>
    </lineage>
</organism>
<reference evidence="2 4" key="3">
    <citation type="journal article" date="2009" name="PLoS Biol.">
        <title>Lineage-specific biology revealed by a finished genome assembly of the mouse.</title>
        <authorList>
            <consortium name="Mouse Genome Sequencing Consortium"/>
            <person name="Church D.M."/>
            <person name="Goodstadt L."/>
            <person name="Hillier L.W."/>
            <person name="Zody M.C."/>
            <person name="Goldstein S."/>
            <person name="She X."/>
            <person name="Bult C.J."/>
            <person name="Agarwala R."/>
            <person name="Cherry J.L."/>
            <person name="DiCuccio M."/>
            <person name="Hlavina W."/>
            <person name="Kapustin Y."/>
            <person name="Meric P."/>
            <person name="Maglott D."/>
            <person name="Birtle Z."/>
            <person name="Marques A.C."/>
            <person name="Graves T."/>
            <person name="Zhou S."/>
            <person name="Teague B."/>
            <person name="Potamousis K."/>
            <person name="Churas C."/>
            <person name="Place M."/>
            <person name="Herschleb J."/>
            <person name="Runnheim R."/>
            <person name="Forrest D."/>
            <person name="Amos-Landgraf J."/>
            <person name="Schwartz D.C."/>
            <person name="Cheng Z."/>
            <person name="Lindblad-Toh K."/>
            <person name="Eichler E.E."/>
            <person name="Ponting C.P."/>
        </authorList>
    </citation>
    <scope>NUCLEOTIDE SEQUENCE [LARGE SCALE GENOMIC DNA]</scope>
    <source>
        <strain evidence="2 4">C57BL/6J</strain>
    </source>
</reference>
<dbReference type="Antibodypedia" id="1737">
    <property type="antibodies" value="602 antibodies from 45 providers"/>
</dbReference>
<name>D6RII9_MOUSE</name>
<evidence type="ECO:0007829" key="5">
    <source>
        <dbReference type="PeptideAtlas" id="D6RII9"/>
    </source>
</evidence>
<dbReference type="GeneTree" id="ENSGT00510000048454"/>
<dbReference type="Proteomes" id="UP000000589">
    <property type="component" value="Chromosome 9"/>
</dbReference>
<keyword evidence="4" id="KW-1185">Reference proteome</keyword>
<accession>D6RII9</accession>
<keyword evidence="5 6" id="KW-1267">Proteomics identification</keyword>
<feature type="region of interest" description="Disordered" evidence="1">
    <location>
        <begin position="1"/>
        <end position="53"/>
    </location>
</feature>
<evidence type="ECO:0007829" key="8">
    <source>
        <dbReference type="PubMed" id="18630941"/>
    </source>
</evidence>
<dbReference type="ProteomicsDB" id="318618"/>